<accession>A0ABR2M195</accession>
<feature type="compositionally biased region" description="Polar residues" evidence="1">
    <location>
        <begin position="25"/>
        <end position="43"/>
    </location>
</feature>
<evidence type="ECO:0000313" key="2">
    <source>
        <dbReference type="EMBL" id="KAK8955872.1"/>
    </source>
</evidence>
<organism evidence="2 3">
    <name type="scientific">Platanthera guangdongensis</name>
    <dbReference type="NCBI Taxonomy" id="2320717"/>
    <lineage>
        <taxon>Eukaryota</taxon>
        <taxon>Viridiplantae</taxon>
        <taxon>Streptophyta</taxon>
        <taxon>Embryophyta</taxon>
        <taxon>Tracheophyta</taxon>
        <taxon>Spermatophyta</taxon>
        <taxon>Magnoliopsida</taxon>
        <taxon>Liliopsida</taxon>
        <taxon>Asparagales</taxon>
        <taxon>Orchidaceae</taxon>
        <taxon>Orchidoideae</taxon>
        <taxon>Orchideae</taxon>
        <taxon>Orchidinae</taxon>
        <taxon>Platanthera</taxon>
    </lineage>
</organism>
<proteinExistence type="predicted"/>
<evidence type="ECO:0000256" key="1">
    <source>
        <dbReference type="SAM" id="MobiDB-lite"/>
    </source>
</evidence>
<protein>
    <submittedName>
        <fullName evidence="2">Uncharacterized protein</fullName>
    </submittedName>
</protein>
<name>A0ABR2M195_9ASPA</name>
<reference evidence="2 3" key="1">
    <citation type="journal article" date="2022" name="Nat. Plants">
        <title>Genomes of leafy and leafless Platanthera orchids illuminate the evolution of mycoheterotrophy.</title>
        <authorList>
            <person name="Li M.H."/>
            <person name="Liu K.W."/>
            <person name="Li Z."/>
            <person name="Lu H.C."/>
            <person name="Ye Q.L."/>
            <person name="Zhang D."/>
            <person name="Wang J.Y."/>
            <person name="Li Y.F."/>
            <person name="Zhong Z.M."/>
            <person name="Liu X."/>
            <person name="Yu X."/>
            <person name="Liu D.K."/>
            <person name="Tu X.D."/>
            <person name="Liu B."/>
            <person name="Hao Y."/>
            <person name="Liao X.Y."/>
            <person name="Jiang Y.T."/>
            <person name="Sun W.H."/>
            <person name="Chen J."/>
            <person name="Chen Y.Q."/>
            <person name="Ai Y."/>
            <person name="Zhai J.W."/>
            <person name="Wu S.S."/>
            <person name="Zhou Z."/>
            <person name="Hsiao Y.Y."/>
            <person name="Wu W.L."/>
            <person name="Chen Y.Y."/>
            <person name="Lin Y.F."/>
            <person name="Hsu J.L."/>
            <person name="Li C.Y."/>
            <person name="Wang Z.W."/>
            <person name="Zhao X."/>
            <person name="Zhong W.Y."/>
            <person name="Ma X.K."/>
            <person name="Ma L."/>
            <person name="Huang J."/>
            <person name="Chen G.Z."/>
            <person name="Huang M.Z."/>
            <person name="Huang L."/>
            <person name="Peng D.H."/>
            <person name="Luo Y.B."/>
            <person name="Zou S.Q."/>
            <person name="Chen S.P."/>
            <person name="Lan S."/>
            <person name="Tsai W.C."/>
            <person name="Van de Peer Y."/>
            <person name="Liu Z.J."/>
        </authorList>
    </citation>
    <scope>NUCLEOTIDE SEQUENCE [LARGE SCALE GENOMIC DNA]</scope>
    <source>
        <strain evidence="2">Lor288</strain>
    </source>
</reference>
<keyword evidence="3" id="KW-1185">Reference proteome</keyword>
<gene>
    <name evidence="2" type="ORF">KSP40_PGU019875</name>
</gene>
<sequence>MSVAPSRHPSSAAPMRPYSAPTAMPASTRQTNSPENTVASPSSYEDLFMVPELRQFHCDYMDNSSKRRHTSL</sequence>
<evidence type="ECO:0000313" key="3">
    <source>
        <dbReference type="Proteomes" id="UP001412067"/>
    </source>
</evidence>
<feature type="region of interest" description="Disordered" evidence="1">
    <location>
        <begin position="1"/>
        <end position="43"/>
    </location>
</feature>
<dbReference type="Proteomes" id="UP001412067">
    <property type="component" value="Unassembled WGS sequence"/>
</dbReference>
<dbReference type="EMBL" id="JBBWWR010000013">
    <property type="protein sequence ID" value="KAK8955872.1"/>
    <property type="molecule type" value="Genomic_DNA"/>
</dbReference>
<comment type="caution">
    <text evidence="2">The sequence shown here is derived from an EMBL/GenBank/DDBJ whole genome shotgun (WGS) entry which is preliminary data.</text>
</comment>